<accession>A0AAD9I3R0</accession>
<name>A0AAD9I3R0_9PEZI</name>
<evidence type="ECO:0000313" key="5">
    <source>
        <dbReference type="Proteomes" id="UP001217918"/>
    </source>
</evidence>
<dbReference type="InterPro" id="IPR001584">
    <property type="entry name" value="Integrase_cat-core"/>
</dbReference>
<comment type="caution">
    <text evidence="4">The sequence shown here is derived from an EMBL/GenBank/DDBJ whole genome shotgun (WGS) entry which is preliminary data.</text>
</comment>
<evidence type="ECO:0000259" key="3">
    <source>
        <dbReference type="PROSITE" id="PS50994"/>
    </source>
</evidence>
<dbReference type="CDD" id="cd09272">
    <property type="entry name" value="RNase_HI_RT_Ty1"/>
    <property type="match status" value="1"/>
</dbReference>
<dbReference type="InterPro" id="IPR036397">
    <property type="entry name" value="RNaseH_sf"/>
</dbReference>
<reference evidence="4" key="1">
    <citation type="journal article" date="2023" name="Mol. Plant Microbe Interact.">
        <title>Elucidating the Obligate Nature and Biological Capacity of an Invasive Fungal Corn Pathogen.</title>
        <authorList>
            <person name="MacCready J.S."/>
            <person name="Roggenkamp E.M."/>
            <person name="Gdanetz K."/>
            <person name="Chilvers M.I."/>
        </authorList>
    </citation>
    <scope>NUCLEOTIDE SEQUENCE</scope>
    <source>
        <strain evidence="4">PM02</strain>
    </source>
</reference>
<evidence type="ECO:0000256" key="1">
    <source>
        <dbReference type="ARBA" id="ARBA00022884"/>
    </source>
</evidence>
<dbReference type="GO" id="GO:0015074">
    <property type="term" value="P:DNA integration"/>
    <property type="evidence" value="ECO:0007669"/>
    <property type="project" value="InterPro"/>
</dbReference>
<dbReference type="Pfam" id="PF07727">
    <property type="entry name" value="RVT_2"/>
    <property type="match status" value="1"/>
</dbReference>
<dbReference type="GO" id="GO:0003723">
    <property type="term" value="F:RNA binding"/>
    <property type="evidence" value="ECO:0007669"/>
    <property type="project" value="UniProtKB-KW"/>
</dbReference>
<dbReference type="Gene3D" id="3.30.420.10">
    <property type="entry name" value="Ribonuclease H-like superfamily/Ribonuclease H"/>
    <property type="match status" value="1"/>
</dbReference>
<dbReference type="Proteomes" id="UP001217918">
    <property type="component" value="Unassembled WGS sequence"/>
</dbReference>
<feature type="domain" description="Integrase catalytic" evidence="3">
    <location>
        <begin position="604"/>
        <end position="733"/>
    </location>
</feature>
<proteinExistence type="predicted"/>
<feature type="region of interest" description="Disordered" evidence="2">
    <location>
        <begin position="489"/>
        <end position="511"/>
    </location>
</feature>
<feature type="region of interest" description="Disordered" evidence="2">
    <location>
        <begin position="827"/>
        <end position="867"/>
    </location>
</feature>
<dbReference type="EMBL" id="JAQQPM010000004">
    <property type="protein sequence ID" value="KAK2070466.1"/>
    <property type="molecule type" value="Genomic_DNA"/>
</dbReference>
<dbReference type="PANTHER" id="PTHR11439">
    <property type="entry name" value="GAG-POL-RELATED RETROTRANSPOSON"/>
    <property type="match status" value="1"/>
</dbReference>
<feature type="compositionally biased region" description="Basic and acidic residues" evidence="2">
    <location>
        <begin position="1536"/>
        <end position="1549"/>
    </location>
</feature>
<feature type="region of interest" description="Disordered" evidence="2">
    <location>
        <begin position="1507"/>
        <end position="1549"/>
    </location>
</feature>
<evidence type="ECO:0000256" key="2">
    <source>
        <dbReference type="SAM" id="MobiDB-lite"/>
    </source>
</evidence>
<keyword evidence="5" id="KW-1185">Reference proteome</keyword>
<dbReference type="PANTHER" id="PTHR11439:SF499">
    <property type="entry name" value="PPC DOMAIN-CONTAINING PROTEIN"/>
    <property type="match status" value="1"/>
</dbReference>
<protein>
    <recommendedName>
        <fullName evidence="3">Integrase catalytic domain-containing protein</fullName>
    </recommendedName>
</protein>
<dbReference type="InterPro" id="IPR013103">
    <property type="entry name" value="RVT_2"/>
</dbReference>
<dbReference type="PROSITE" id="PS50994">
    <property type="entry name" value="INTEGRASE"/>
    <property type="match status" value="1"/>
</dbReference>
<evidence type="ECO:0000313" key="4">
    <source>
        <dbReference type="EMBL" id="KAK2070466.1"/>
    </source>
</evidence>
<dbReference type="SUPFAM" id="SSF53098">
    <property type="entry name" value="Ribonuclease H-like"/>
    <property type="match status" value="1"/>
</dbReference>
<feature type="region of interest" description="Disordered" evidence="2">
    <location>
        <begin position="317"/>
        <end position="339"/>
    </location>
</feature>
<dbReference type="InterPro" id="IPR012337">
    <property type="entry name" value="RNaseH-like_sf"/>
</dbReference>
<organism evidence="4 5">
    <name type="scientific">Phyllachora maydis</name>
    <dbReference type="NCBI Taxonomy" id="1825666"/>
    <lineage>
        <taxon>Eukaryota</taxon>
        <taxon>Fungi</taxon>
        <taxon>Dikarya</taxon>
        <taxon>Ascomycota</taxon>
        <taxon>Pezizomycotina</taxon>
        <taxon>Sordariomycetes</taxon>
        <taxon>Sordariomycetidae</taxon>
        <taxon>Phyllachorales</taxon>
        <taxon>Phyllachoraceae</taxon>
        <taxon>Phyllachora</taxon>
    </lineage>
</organism>
<gene>
    <name evidence="4" type="ORF">P8C59_004956</name>
</gene>
<keyword evidence="1" id="KW-0694">RNA-binding</keyword>
<feature type="compositionally biased region" description="Acidic residues" evidence="2">
    <location>
        <begin position="1515"/>
        <end position="1535"/>
    </location>
</feature>
<sequence>MADQAKGKGIAPKRASNLADPGQSSRPLLPIRTLLEDKEDGEDYSEVIEVLKQHIKSHKRVIASQSSDIKTLLLSLNTLKASVKDSKRAPSRASSAVNSVTSNLDPPIDIGSKKGFKDTITSSIVKELSKKAYTIPDDSKLSGESNFEQWIQALSIVLRALGISNFLENPNISNTYSDSNQAVLLMLLRDSLSSSPRAAISRPIESKKEDVYNEFHALTFSTYKKGLSAFNAEFNGYLAKLTIAKIDIDPSLILNQYFKALESKFPIWVSRQKSSIRQARMLGLIASSLNIEYLMANILEESRNPATEAYRAAYVANSSNSTPNSNSNPSKKGKNKKKGSYNLAIEEEEESDSSSNSSPPTYTKLVLDNVLYLPNINITIVSRVRHYNSGGCLIKETLYGGDRRCIAVLDFKKSGFFLNVKGSSKPILHTNFAFPLGLSSYTTKSIEPQHNKIVVEIPSNSIRKEDYRPIIEDAKVSKAIEPNKRYKLRNSPAKGTTLEGIGPSLRGKRPYRPVEPLATAKAPYQSPYKTREPKPLTGTGDLPRVLREPVIEGNKVEKAISSPTLKEPNIDQQDYYNLLNLAKLWHVRLGHIGLRLLKKTSSITKGLPNFNKIKEADFHYSSYSIEGNSVKIRPRPYNRNPIVLLLVNRKSRYKWVFNLPNKSGPIVANAIKGFFRGLRNGFGRYPTKFHFNGGTEITDLLSTWLAKRGIKFSTSAPYIHKQNGLVERSVRVILDQRYRAIGARGEAIIPLEKRSKSLKFTSRTEECKLLAVLGSKTYLVYIPSRRAVLKTSTVKFIEDNTVLSQPTDNTALKGELVDLDLDLEGAVSPDPSNLNTEKPISIEIGPSKLEPYGSSSDSELDEPLPDKSINPVIVESTRPTISIRKPELPEAFPQTIEPIFAPKPIEVIAPNQPITNEPLNNSDLILEGDKMQLDYYKLLAKTSSYILSFVYKARKRVISKDKAITKEFIQLLELGVFKFLPRSLLPSNHKLITCRNVLKVKKDAKNRPIKYKYRLVARGFMQVEGLDYTVTYASTRVFLNSALREEIYMEIPKGLLDLAASNKAIYKLLLKYGYNPSTPNIIKLSKALYRVFYNAKTCYFIITYIDDCLFIGPDIGYITDLKKRLNKVYAIEDLGPAAYFLGVQIIRDRPNRRLWLNQLQYIEEAVSRFNLADSKPISIPLQLGLVSQLQLEEDIASHLCNSMEIKLYQSLVGTAIYIMLLTRVDISFTVQWLSRSLNRPTKSHLNAAKNLFKYLNSTTDYSICFSCNGNTVADLGPKLSNSSNTTTKLSRDFYSKEGPRPLTTTSTTIVDSRNSKGSSRTSIINSSLVPIGFSDSDFAGDKATSKSTYGYLVKAVREVQWIIGLFSELHRPIDYPITLYGDNQGSITVANEPALYARTKHTLLKFRYVREQVEAKIVTIIYLNTNCTAAAAPAKAADTAATEPAEPADAAAVPAAAANTADTAEAATAEPASAATTATAVIDDINNTVPPIIFILSAYIAFHAEAKAEAKAKEEEEEEEGEEKEDKEVVEEEKDIGDRGKEDKVLVLA</sequence>
<feature type="region of interest" description="Disordered" evidence="2">
    <location>
        <begin position="1"/>
        <end position="30"/>
    </location>
</feature>
<dbReference type="GO" id="GO:0005634">
    <property type="term" value="C:nucleus"/>
    <property type="evidence" value="ECO:0007669"/>
    <property type="project" value="UniProtKB-ARBA"/>
</dbReference>
<feature type="compositionally biased region" description="Low complexity" evidence="2">
    <location>
        <begin position="317"/>
        <end position="330"/>
    </location>
</feature>